<evidence type="ECO:0000256" key="1">
    <source>
        <dbReference type="SAM" id="SignalP"/>
    </source>
</evidence>
<sequence length="105" mass="11973">PWQHCLLAVINIVQVLLLVIDKGHLPFCGVVMTLKQVYCNVFLLPRRHQNRHIRVPVRCNQDATCKLCIATTYRSLGRTCPKRVMYCAAASMTVQCNKENLGITY</sequence>
<name>A0A131Z8C4_RHIAP</name>
<dbReference type="EMBL" id="GEDV01001492">
    <property type="protein sequence ID" value="JAP87065.1"/>
    <property type="molecule type" value="Transcribed_RNA"/>
</dbReference>
<proteinExistence type="predicted"/>
<feature type="non-terminal residue" evidence="2">
    <location>
        <position position="1"/>
    </location>
</feature>
<feature type="signal peptide" evidence="1">
    <location>
        <begin position="1"/>
        <end position="17"/>
    </location>
</feature>
<dbReference type="AlphaFoldDB" id="A0A131Z8C4"/>
<organism evidence="2">
    <name type="scientific">Rhipicephalus appendiculatus</name>
    <name type="common">Brown ear tick</name>
    <dbReference type="NCBI Taxonomy" id="34631"/>
    <lineage>
        <taxon>Eukaryota</taxon>
        <taxon>Metazoa</taxon>
        <taxon>Ecdysozoa</taxon>
        <taxon>Arthropoda</taxon>
        <taxon>Chelicerata</taxon>
        <taxon>Arachnida</taxon>
        <taxon>Acari</taxon>
        <taxon>Parasitiformes</taxon>
        <taxon>Ixodida</taxon>
        <taxon>Ixodoidea</taxon>
        <taxon>Ixodidae</taxon>
        <taxon>Rhipicephalinae</taxon>
        <taxon>Rhipicephalus</taxon>
        <taxon>Rhipicephalus</taxon>
    </lineage>
</organism>
<evidence type="ECO:0000313" key="2">
    <source>
        <dbReference type="EMBL" id="JAP87065.1"/>
    </source>
</evidence>
<keyword evidence="1" id="KW-0732">Signal</keyword>
<evidence type="ECO:0008006" key="3">
    <source>
        <dbReference type="Google" id="ProtNLM"/>
    </source>
</evidence>
<accession>A0A131Z8C4</accession>
<protein>
    <recommendedName>
        <fullName evidence="3">Secreted protein</fullName>
    </recommendedName>
</protein>
<reference evidence="2" key="1">
    <citation type="journal article" date="2016" name="Ticks Tick Borne Dis.">
        <title>De novo assembly and annotation of the salivary gland transcriptome of Rhipicephalus appendiculatus male and female ticks during blood feeding.</title>
        <authorList>
            <person name="de Castro M.H."/>
            <person name="de Klerk D."/>
            <person name="Pienaar R."/>
            <person name="Latif A.A."/>
            <person name="Rees D.J."/>
            <person name="Mans B.J."/>
        </authorList>
    </citation>
    <scope>NUCLEOTIDE SEQUENCE</scope>
    <source>
        <tissue evidence="2">Salivary glands</tissue>
    </source>
</reference>
<feature type="chain" id="PRO_5007287015" description="Secreted protein" evidence="1">
    <location>
        <begin position="18"/>
        <end position="105"/>
    </location>
</feature>